<sequence>MNGWNPVPTNMYLHDNKVTNVGANPNGSLIEDMILAYTLEHQAFPAMFYDGAVSP</sequence>
<name>A0A0B8NNR2_9VIBR</name>
<accession>A0A0B8NNR2</accession>
<comment type="caution">
    <text evidence="1">The sequence shown here is derived from an EMBL/GenBank/DDBJ whole genome shotgun (WGS) entry which is preliminary data.</text>
</comment>
<evidence type="ECO:0000313" key="2">
    <source>
        <dbReference type="Proteomes" id="UP000031671"/>
    </source>
</evidence>
<dbReference type="AlphaFoldDB" id="A0A0B8NNR2"/>
<protein>
    <submittedName>
        <fullName evidence="1">Uncharacterized protein</fullName>
    </submittedName>
</protein>
<dbReference type="Proteomes" id="UP000031671">
    <property type="component" value="Unassembled WGS sequence"/>
</dbReference>
<proteinExistence type="predicted"/>
<evidence type="ECO:0000313" key="1">
    <source>
        <dbReference type="EMBL" id="GAM55656.1"/>
    </source>
</evidence>
<dbReference type="EMBL" id="BBRZ01000017">
    <property type="protein sequence ID" value="GAM55656.1"/>
    <property type="molecule type" value="Genomic_DNA"/>
</dbReference>
<reference evidence="1 2" key="1">
    <citation type="submission" date="2015-01" db="EMBL/GenBank/DDBJ databases">
        <title>Vibrio sp. C1 JCM 19231 whole genome shotgun sequence.</title>
        <authorList>
            <person name="Sawabe T."/>
            <person name="Meirelles P."/>
            <person name="Feng G."/>
            <person name="Sayaka M."/>
            <person name="Hattori M."/>
            <person name="Ohkuma M."/>
        </authorList>
    </citation>
    <scope>NUCLEOTIDE SEQUENCE [LARGE SCALE GENOMIC DNA]</scope>
    <source>
        <strain evidence="2">JCM 19231</strain>
    </source>
</reference>
<gene>
    <name evidence="1" type="ORF">JCM19231_720</name>
</gene>
<organism evidence="1 2">
    <name type="scientific">Vibrio ishigakensis</name>
    <dbReference type="NCBI Taxonomy" id="1481914"/>
    <lineage>
        <taxon>Bacteria</taxon>
        <taxon>Pseudomonadati</taxon>
        <taxon>Pseudomonadota</taxon>
        <taxon>Gammaproteobacteria</taxon>
        <taxon>Vibrionales</taxon>
        <taxon>Vibrionaceae</taxon>
        <taxon>Vibrio</taxon>
    </lineage>
</organism>
<reference evidence="1 2" key="2">
    <citation type="submission" date="2015-01" db="EMBL/GenBank/DDBJ databases">
        <authorList>
            <consortium name="NBRP consortium"/>
            <person name="Sawabe T."/>
            <person name="Meirelles P."/>
            <person name="Feng G."/>
            <person name="Sayaka M."/>
            <person name="Hattori M."/>
            <person name="Ohkuma M."/>
        </authorList>
    </citation>
    <scope>NUCLEOTIDE SEQUENCE [LARGE SCALE GENOMIC DNA]</scope>
    <source>
        <strain evidence="2">JCM 19231</strain>
    </source>
</reference>
<keyword evidence="2" id="KW-1185">Reference proteome</keyword>